<dbReference type="GO" id="GO:0033627">
    <property type="term" value="P:cell adhesion mediated by integrin"/>
    <property type="evidence" value="ECO:0007669"/>
    <property type="project" value="TreeGrafter"/>
</dbReference>
<dbReference type="Ensembl" id="ENSCCRT00015086410.1">
    <property type="protein sequence ID" value="ENSCCRP00015083681.1"/>
    <property type="gene ID" value="ENSCCRG00015033701.1"/>
</dbReference>
<keyword evidence="8 16" id="KW-0130">Cell adhesion</keyword>
<dbReference type="AlphaFoldDB" id="A0A8C1XL01"/>
<evidence type="ECO:0000256" key="11">
    <source>
        <dbReference type="ARBA" id="ARBA00023136"/>
    </source>
</evidence>
<comment type="similarity">
    <text evidence="2 16">Belongs to the integrin alpha chain family.</text>
</comment>
<dbReference type="PANTHER" id="PTHR23220:SF5">
    <property type="entry name" value="INTEGRIN ALPHA-8"/>
    <property type="match status" value="1"/>
</dbReference>
<dbReference type="GO" id="GO:0007229">
    <property type="term" value="P:integrin-mediated signaling pathway"/>
    <property type="evidence" value="ECO:0007669"/>
    <property type="project" value="UniProtKB-KW"/>
</dbReference>
<evidence type="ECO:0000256" key="5">
    <source>
        <dbReference type="ARBA" id="ARBA00022729"/>
    </source>
</evidence>
<evidence type="ECO:0000256" key="6">
    <source>
        <dbReference type="ARBA" id="ARBA00022737"/>
    </source>
</evidence>
<dbReference type="SUPFAM" id="SSF69318">
    <property type="entry name" value="Integrin alpha N-terminal domain"/>
    <property type="match status" value="1"/>
</dbReference>
<dbReference type="Gene3D" id="2.60.40.1510">
    <property type="entry name" value="ntegrin, alpha v. Chain A, domain 3"/>
    <property type="match status" value="1"/>
</dbReference>
<dbReference type="GO" id="GO:0046872">
    <property type="term" value="F:metal ion binding"/>
    <property type="evidence" value="ECO:0007669"/>
    <property type="project" value="UniProtKB-KW"/>
</dbReference>
<feature type="repeat" description="FG-GAP" evidence="15">
    <location>
        <begin position="332"/>
        <end position="391"/>
    </location>
</feature>
<keyword evidence="4" id="KW-0479">Metal-binding</keyword>
<keyword evidence="13 16" id="KW-0675">Receptor</keyword>
<keyword evidence="12" id="KW-1015">Disulfide bond</keyword>
<dbReference type="Gene3D" id="2.130.10.130">
    <property type="entry name" value="Integrin alpha, N-terminal"/>
    <property type="match status" value="2"/>
</dbReference>
<evidence type="ECO:0000256" key="12">
    <source>
        <dbReference type="ARBA" id="ARBA00023157"/>
    </source>
</evidence>
<organism evidence="20 21">
    <name type="scientific">Cyprinus carpio</name>
    <name type="common">Common carp</name>
    <dbReference type="NCBI Taxonomy" id="7962"/>
    <lineage>
        <taxon>Eukaryota</taxon>
        <taxon>Metazoa</taxon>
        <taxon>Chordata</taxon>
        <taxon>Craniata</taxon>
        <taxon>Vertebrata</taxon>
        <taxon>Euteleostomi</taxon>
        <taxon>Actinopterygii</taxon>
        <taxon>Neopterygii</taxon>
        <taxon>Teleostei</taxon>
        <taxon>Ostariophysi</taxon>
        <taxon>Cypriniformes</taxon>
        <taxon>Cyprinidae</taxon>
        <taxon>Cyprininae</taxon>
        <taxon>Cyprinus</taxon>
    </lineage>
</organism>
<dbReference type="Pfam" id="PF20806">
    <property type="entry name" value="Integrin_A_Ig_3"/>
    <property type="match status" value="1"/>
</dbReference>
<feature type="chain" id="PRO_5034900409" evidence="16">
    <location>
        <begin position="26"/>
        <end position="954"/>
    </location>
</feature>
<dbReference type="FunFam" id="1.20.5.930:FF:000001">
    <property type="entry name" value="Integrin subunit alpha V"/>
    <property type="match status" value="1"/>
</dbReference>
<dbReference type="SUPFAM" id="SSF69179">
    <property type="entry name" value="Integrin domains"/>
    <property type="match status" value="3"/>
</dbReference>
<dbReference type="FunFam" id="2.60.40.1510:FF:000001">
    <property type="entry name" value="Integrin alpha V"/>
    <property type="match status" value="1"/>
</dbReference>
<feature type="repeat" description="FG-GAP" evidence="15">
    <location>
        <begin position="111"/>
        <end position="172"/>
    </location>
</feature>
<feature type="transmembrane region" description="Helical" evidence="16">
    <location>
        <begin position="900"/>
        <end position="924"/>
    </location>
</feature>
<dbReference type="Gene3D" id="2.60.40.1530">
    <property type="entry name" value="ntegrin, alpha v. Chain A, domain 4"/>
    <property type="match status" value="1"/>
</dbReference>
<keyword evidence="9 16" id="KW-1133">Transmembrane helix</keyword>
<keyword evidence="11 16" id="KW-0472">Membrane</keyword>
<dbReference type="Gene3D" id="2.60.40.1460">
    <property type="entry name" value="Integrin domains. Chain A, domain 2"/>
    <property type="match status" value="1"/>
</dbReference>
<sequence>MHPCFFRVCFRGFLLIFSILHEAASFNLDLEKPTVYNGPEGSYFGYSLDFYHPTQDKNVMSVLVGAPKANTSQPGIVEGGAVYYCPWPASDPDSCRQIPFDKANNRMIKVNGTREPLEFKSHQWFGASVRTHKDKVVACAPLYHWRTVKVSSEMDPVGTCYVAVQNFSAYAEYSPCRTNNPDPEGQGFCQAGFSVDFTKVTNLPPQACQVITAGVAEILNGYSLKTILRKVQGEKQTVAASDAYDDSYLGMFTVCFSYVLYAELVAGVPRGAHNFGYVSIQCLCQICEFMCMHRLDDVLVGAPLYMDREFESKPREVGRVYLYLQEDVLLFSPPMTLTGKHLFGRYGSAIAPLGDINQDGYLDVAIGAPFAGEDRGGRVFIYNGQKSGLMLQACQVLKGDWASSGVPAGFGFTLRGDSDLDNNQYPDLLVGAFGVSKIVAYRARPVVTVDAQLILTPRILNPEDKSCRMPNSDDMVTCLSVNVCAKISGIALRMDLQLDWLKQRGAVKRILFTDSHQHQRTQQLVLGQGDRQHCHNYSVYLRDEGEFRDKLSPISVTLNYSLDQNSPPPDLQLRPILDHYSKTFHHEQANILLDCGEDNMCIPDLKLSAKMDRTELLIGDDNLLMLTIHAANEGEGAYEAELHVTLPPEADYIGVERRHERLNCEHRTENDTRVVVCDLGNPMVADTNLSVGLRFSVQRLEDAPPTIGFELQIHRYSKYYPSFHPVSHPAQVVLPFPRWEPKEKPVREDEVGPQVQHIYELHNKGPSSISRTVLEVGWPSRFREEHLLYVLQIITDGPVHCSVNGSLNPLKLEDTPELLGFLRNSSAPTRHRRSVSTAQSYNSKILNCSNINCLMVECVVDRLDRGQSAVIKFRSRLWAHTFLQIGTFVVWAIPDVSFAIPLWVIILAILLGLLVLAVLSLAMWKCGFFDRARPPKDDDVSDREQLTAEKSTDA</sequence>
<dbReference type="InterPro" id="IPR000413">
    <property type="entry name" value="Integrin_alpha"/>
</dbReference>
<comment type="subcellular location">
    <subcellularLocation>
        <location evidence="1 16">Membrane</location>
        <topology evidence="1 16">Single-pass type I membrane protein</topology>
    </subcellularLocation>
</comment>
<dbReference type="PROSITE" id="PS00242">
    <property type="entry name" value="INTEGRIN_ALPHA"/>
    <property type="match status" value="1"/>
</dbReference>
<keyword evidence="10 16" id="KW-0401">Integrin</keyword>
<evidence type="ECO:0000259" key="18">
    <source>
        <dbReference type="Pfam" id="PF08441"/>
    </source>
</evidence>
<feature type="signal peptide" evidence="16">
    <location>
        <begin position="1"/>
        <end position="25"/>
    </location>
</feature>
<feature type="repeat" description="FG-GAP" evidence="15">
    <location>
        <begin position="27"/>
        <end position="94"/>
    </location>
</feature>
<evidence type="ECO:0000256" key="14">
    <source>
        <dbReference type="ARBA" id="ARBA00023180"/>
    </source>
</evidence>
<dbReference type="Pfam" id="PF08441">
    <property type="entry name" value="Integrin_A_Ig_1"/>
    <property type="match status" value="1"/>
</dbReference>
<reference evidence="20" key="1">
    <citation type="submission" date="2025-08" db="UniProtKB">
        <authorList>
            <consortium name="Ensembl"/>
        </authorList>
    </citation>
    <scope>IDENTIFICATION</scope>
</reference>
<dbReference type="GO" id="GO:0008305">
    <property type="term" value="C:integrin complex"/>
    <property type="evidence" value="ECO:0007669"/>
    <property type="project" value="InterPro"/>
</dbReference>
<feature type="domain" description="Integrin alpha first immunoglubulin-like" evidence="18">
    <location>
        <begin position="443"/>
        <end position="594"/>
    </location>
</feature>
<dbReference type="InterPro" id="IPR032695">
    <property type="entry name" value="Integrin_dom_sf"/>
</dbReference>
<protein>
    <submittedName>
        <fullName evidence="20">Integrin, alpha 8</fullName>
    </submittedName>
</protein>
<keyword evidence="6" id="KW-0677">Repeat</keyword>
<dbReference type="GO" id="GO:0005178">
    <property type="term" value="F:integrin binding"/>
    <property type="evidence" value="ECO:0007669"/>
    <property type="project" value="TreeGrafter"/>
</dbReference>
<keyword evidence="7" id="KW-0106">Calcium</keyword>
<evidence type="ECO:0000256" key="2">
    <source>
        <dbReference type="ARBA" id="ARBA00008054"/>
    </source>
</evidence>
<evidence type="ECO:0000256" key="9">
    <source>
        <dbReference type="ARBA" id="ARBA00022989"/>
    </source>
</evidence>
<evidence type="ECO:0000256" key="4">
    <source>
        <dbReference type="ARBA" id="ARBA00022723"/>
    </source>
</evidence>
<dbReference type="InterPro" id="IPR028994">
    <property type="entry name" value="Integrin_alpha_N"/>
</dbReference>
<evidence type="ECO:0000256" key="13">
    <source>
        <dbReference type="ARBA" id="ARBA00023170"/>
    </source>
</evidence>
<evidence type="ECO:0000256" key="15">
    <source>
        <dbReference type="PROSITE-ProRule" id="PRU00803"/>
    </source>
</evidence>
<dbReference type="InterPro" id="IPR013519">
    <property type="entry name" value="Int_alpha_beta-p"/>
</dbReference>
<accession>A0A8C1XL01</accession>
<evidence type="ECO:0000259" key="19">
    <source>
        <dbReference type="Pfam" id="PF20806"/>
    </source>
</evidence>
<dbReference type="InterPro" id="IPR018184">
    <property type="entry name" value="Integrin_alpha_C_CS"/>
</dbReference>
<dbReference type="PROSITE" id="PS51470">
    <property type="entry name" value="FG_GAP"/>
    <property type="match status" value="4"/>
</dbReference>
<dbReference type="GO" id="GO:0098609">
    <property type="term" value="P:cell-cell adhesion"/>
    <property type="evidence" value="ECO:0007669"/>
    <property type="project" value="TreeGrafter"/>
</dbReference>
<keyword evidence="14" id="KW-0325">Glycoprotein</keyword>
<dbReference type="GO" id="GO:0007160">
    <property type="term" value="P:cell-matrix adhesion"/>
    <property type="evidence" value="ECO:0007669"/>
    <property type="project" value="TreeGrafter"/>
</dbReference>
<dbReference type="PANTHER" id="PTHR23220">
    <property type="entry name" value="INTEGRIN ALPHA"/>
    <property type="match status" value="1"/>
</dbReference>
<dbReference type="GO" id="GO:0009897">
    <property type="term" value="C:external side of plasma membrane"/>
    <property type="evidence" value="ECO:0007669"/>
    <property type="project" value="TreeGrafter"/>
</dbReference>
<dbReference type="InterPro" id="IPR013517">
    <property type="entry name" value="FG-GAP"/>
</dbReference>
<dbReference type="InterPro" id="IPR048286">
    <property type="entry name" value="Integrin_alpha_Ig-like_3"/>
</dbReference>
<evidence type="ECO:0000256" key="3">
    <source>
        <dbReference type="ARBA" id="ARBA00022692"/>
    </source>
</evidence>
<evidence type="ECO:0000313" key="20">
    <source>
        <dbReference type="Ensembl" id="ENSCCRP00015083681.1"/>
    </source>
</evidence>
<dbReference type="Pfam" id="PF01839">
    <property type="entry name" value="FG-GAP"/>
    <property type="match status" value="1"/>
</dbReference>
<evidence type="ECO:0000256" key="17">
    <source>
        <dbReference type="SAM" id="MobiDB-lite"/>
    </source>
</evidence>
<name>A0A8C1XL01_CYPCA</name>
<feature type="region of interest" description="Disordered" evidence="17">
    <location>
        <begin position="934"/>
        <end position="954"/>
    </location>
</feature>
<dbReference type="FunFam" id="2.60.40.1460:FF:000001">
    <property type="entry name" value="Integrin, alpha V"/>
    <property type="match status" value="1"/>
</dbReference>
<dbReference type="InterPro" id="IPR013649">
    <property type="entry name" value="Integrin_alpha_Ig-like_1"/>
</dbReference>
<proteinExistence type="inferred from homology"/>
<keyword evidence="5 16" id="KW-0732">Signal</keyword>
<evidence type="ECO:0000256" key="1">
    <source>
        <dbReference type="ARBA" id="ARBA00004479"/>
    </source>
</evidence>
<evidence type="ECO:0000256" key="10">
    <source>
        <dbReference type="ARBA" id="ARBA00023037"/>
    </source>
</evidence>
<evidence type="ECO:0000256" key="8">
    <source>
        <dbReference type="ARBA" id="ARBA00022889"/>
    </source>
</evidence>
<evidence type="ECO:0000256" key="16">
    <source>
        <dbReference type="RuleBase" id="RU003762"/>
    </source>
</evidence>
<dbReference type="Pfam" id="PF00357">
    <property type="entry name" value="Integrin_alpha"/>
    <property type="match status" value="1"/>
</dbReference>
<dbReference type="SMART" id="SM00191">
    <property type="entry name" value="Int_alpha"/>
    <property type="match status" value="4"/>
</dbReference>
<evidence type="ECO:0000256" key="7">
    <source>
        <dbReference type="ARBA" id="ARBA00022837"/>
    </source>
</evidence>
<evidence type="ECO:0000313" key="21">
    <source>
        <dbReference type="Proteomes" id="UP000694700"/>
    </source>
</evidence>
<dbReference type="Proteomes" id="UP000694700">
    <property type="component" value="Unplaced"/>
</dbReference>
<dbReference type="PRINTS" id="PR01185">
    <property type="entry name" value="INTEGRINA"/>
</dbReference>
<feature type="repeat" description="FG-GAP" evidence="15">
    <location>
        <begin position="395"/>
        <end position="458"/>
    </location>
</feature>
<feature type="domain" description="Integrin alpha third immunoglobulin-like" evidence="19">
    <location>
        <begin position="722"/>
        <end position="884"/>
    </location>
</feature>
<keyword evidence="3 16" id="KW-0812">Transmembrane</keyword>
<dbReference type="Gene3D" id="1.20.5.930">
    <property type="entry name" value="Bicelle-embedded integrin alpha(iib) transmembrane segment"/>
    <property type="match status" value="1"/>
</dbReference>